<dbReference type="Proteomes" id="UP000681967">
    <property type="component" value="Unassembled WGS sequence"/>
</dbReference>
<proteinExistence type="predicted"/>
<comment type="caution">
    <text evidence="2">The sequence shown here is derived from an EMBL/GenBank/DDBJ whole genome shotgun (WGS) entry which is preliminary data.</text>
</comment>
<dbReference type="PANTHER" id="PTHR38075:SF1">
    <property type="entry name" value="DUF4139 DOMAIN-CONTAINING PROTEIN"/>
    <property type="match status" value="1"/>
</dbReference>
<accession>A0A814U8K2</accession>
<dbReference type="Proteomes" id="UP000663855">
    <property type="component" value="Unassembled WGS sequence"/>
</dbReference>
<keyword evidence="1" id="KW-0732">Signal</keyword>
<evidence type="ECO:0000313" key="3">
    <source>
        <dbReference type="EMBL" id="CAF1636716.1"/>
    </source>
</evidence>
<evidence type="ECO:0000313" key="4">
    <source>
        <dbReference type="EMBL" id="CAF4919494.1"/>
    </source>
</evidence>
<protein>
    <submittedName>
        <fullName evidence="2">Uncharacterized protein</fullName>
    </submittedName>
</protein>
<gene>
    <name evidence="5" type="ORF">BYL167_LOCUS53824</name>
    <name evidence="2" type="ORF">CJN711_LOCUS10523</name>
    <name evidence="4" type="ORF">GIL414_LOCUS52737</name>
    <name evidence="3" type="ORF">KQP761_LOCUS27222</name>
</gene>
<dbReference type="EMBL" id="CAJOBH010183778">
    <property type="protein sequence ID" value="CAF4946188.1"/>
    <property type="molecule type" value="Genomic_DNA"/>
</dbReference>
<evidence type="ECO:0000313" key="2">
    <source>
        <dbReference type="EMBL" id="CAF1171350.1"/>
    </source>
</evidence>
<feature type="chain" id="PRO_5036226132" evidence="1">
    <location>
        <begin position="18"/>
        <end position="436"/>
    </location>
</feature>
<dbReference type="Proteomes" id="UP000681720">
    <property type="component" value="Unassembled WGS sequence"/>
</dbReference>
<feature type="signal peptide" evidence="1">
    <location>
        <begin position="1"/>
        <end position="17"/>
    </location>
</feature>
<evidence type="ECO:0000313" key="6">
    <source>
        <dbReference type="Proteomes" id="UP000663855"/>
    </source>
</evidence>
<dbReference type="EMBL" id="CAJOBJ010181369">
    <property type="protein sequence ID" value="CAF4919494.1"/>
    <property type="molecule type" value="Genomic_DNA"/>
</dbReference>
<organism evidence="2 6">
    <name type="scientific">Rotaria magnacalcarata</name>
    <dbReference type="NCBI Taxonomy" id="392030"/>
    <lineage>
        <taxon>Eukaryota</taxon>
        <taxon>Metazoa</taxon>
        <taxon>Spiralia</taxon>
        <taxon>Gnathifera</taxon>
        <taxon>Rotifera</taxon>
        <taxon>Eurotatoria</taxon>
        <taxon>Bdelloidea</taxon>
        <taxon>Philodinida</taxon>
        <taxon>Philodinidae</taxon>
        <taxon>Rotaria</taxon>
    </lineage>
</organism>
<dbReference type="EMBL" id="CAJNOV010004327">
    <property type="protein sequence ID" value="CAF1171350.1"/>
    <property type="molecule type" value="Genomic_DNA"/>
</dbReference>
<evidence type="ECO:0000313" key="5">
    <source>
        <dbReference type="EMBL" id="CAF4946188.1"/>
    </source>
</evidence>
<dbReference type="AlphaFoldDB" id="A0A814U8K2"/>
<dbReference type="Proteomes" id="UP000663834">
    <property type="component" value="Unassembled WGS sequence"/>
</dbReference>
<sequence length="436" mass="49213">MLFRIFFIVSHLIIIFAVQLNFYTSVGQVRQEISIKDGYIQIHFTDQEYNAIIPGTIDFPGQQIIEQDLYNSNEELRNTDIFIRFDKCENNHTLKAKLIDPYSLLIKYDSLRYAYVSRAQIEFDKDPLLDGMILSVRLDNESIETTNMTYLTRGLWWTPRYEVMVIDDRSATLRALADLNNEHQRLYDTTRSQLVTGSIPLASNSVRAPAPMEAQRVELMAGSMSDASLSISSIPDSTNFGSYSYNITHKFSLLPKSIKTFPFLSAMISFNYTLETSVYLSTGAASGLFQRIFIIKPSEFLPAGTITFYLATTGITLGQGRLTDTPKQSEQKISVGNDPDVRFNIISVITAINQTPTYGQDLDVNVTVSNRKDKQTVSVKLTINSGFRNTTLLIKNLSSSNIRINQSSNDKSILIIQATIQPNQNERCNFSLKQLS</sequence>
<reference evidence="2" key="1">
    <citation type="submission" date="2021-02" db="EMBL/GenBank/DDBJ databases">
        <authorList>
            <person name="Nowell W R."/>
        </authorList>
    </citation>
    <scope>NUCLEOTIDE SEQUENCE</scope>
</reference>
<dbReference type="PANTHER" id="PTHR38075">
    <property type="entry name" value="DUF4139 DOMAIN-CONTAINING PROTEIN"/>
    <property type="match status" value="1"/>
</dbReference>
<dbReference type="OrthoDB" id="10008139at2759"/>
<name>A0A814U8K2_9BILA</name>
<evidence type="ECO:0000256" key="1">
    <source>
        <dbReference type="SAM" id="SignalP"/>
    </source>
</evidence>
<dbReference type="EMBL" id="CAJNOW010014937">
    <property type="protein sequence ID" value="CAF1636716.1"/>
    <property type="molecule type" value="Genomic_DNA"/>
</dbReference>